<dbReference type="Pfam" id="PF13649">
    <property type="entry name" value="Methyltransf_25"/>
    <property type="match status" value="1"/>
</dbReference>
<keyword evidence="4" id="KW-1185">Reference proteome</keyword>
<dbReference type="InParanoid" id="D3BAQ7"/>
<evidence type="ECO:0008006" key="5">
    <source>
        <dbReference type="Google" id="ProtNLM"/>
    </source>
</evidence>
<dbReference type="Gene3D" id="3.40.250.10">
    <property type="entry name" value="Rhodanese-like domain"/>
    <property type="match status" value="1"/>
</dbReference>
<comment type="caution">
    <text evidence="3">The sequence shown here is derived from an EMBL/GenBank/DDBJ whole genome shotgun (WGS) entry which is preliminary data.</text>
</comment>
<sequence length="368" mass="42689">MNIKDEIQKIFNWIENQCQYGLIDLRTKEEFQRQHIINTTNIPLDQLPQRIFELPPRGNKISFLYPINIDDSGTITDLCELESYKQSIELRDTLINRSGYLVEFICYIDQNTQDIFFASLINDNNKDIDRTLVESGSVSRLLWKACSFLESSIDLIDTQLLKQLQQQPEQKPSIYYSLDLACGSGRDALFIAKRGHSNVIAVDHDPILLKKISDALPRYGIPEESVRCVQLDLEPVYIDPAHLDRDHSNRLETNDPLKYTADELNKLKSLLAQLRALSPVNGYHLVHVARYLYRPLLPIIAELIVPGGFVVFHTFMHPSKGKPKRPRYLLNYNELKERFTNSLFDIIEYQETLLEDNRPIQFLLARKQ</sequence>
<feature type="domain" description="Methyltransferase" evidence="2">
    <location>
        <begin position="178"/>
        <end position="244"/>
    </location>
</feature>
<feature type="domain" description="Rhodanese" evidence="1">
    <location>
        <begin position="16"/>
        <end position="61"/>
    </location>
</feature>
<dbReference type="AlphaFoldDB" id="D3BAQ7"/>
<gene>
    <name evidence="3" type="ORF">PPL_05637</name>
</gene>
<dbReference type="EMBL" id="ADBJ01000025">
    <property type="protein sequence ID" value="EFA81644.1"/>
    <property type="molecule type" value="Genomic_DNA"/>
</dbReference>
<dbReference type="Proteomes" id="UP000001396">
    <property type="component" value="Unassembled WGS sequence"/>
</dbReference>
<dbReference type="InterPro" id="IPR001763">
    <property type="entry name" value="Rhodanese-like_dom"/>
</dbReference>
<evidence type="ECO:0000259" key="2">
    <source>
        <dbReference type="Pfam" id="PF13649"/>
    </source>
</evidence>
<protein>
    <recommendedName>
        <fullName evidence="5">Methyltransferase domain-containing protein</fullName>
    </recommendedName>
</protein>
<evidence type="ECO:0000313" key="4">
    <source>
        <dbReference type="Proteomes" id="UP000001396"/>
    </source>
</evidence>
<dbReference type="OMA" id="WFQLPAK"/>
<dbReference type="CDD" id="cd02440">
    <property type="entry name" value="AdoMet_MTases"/>
    <property type="match status" value="1"/>
</dbReference>
<proteinExistence type="predicted"/>
<dbReference type="SUPFAM" id="SSF52821">
    <property type="entry name" value="Rhodanese/Cell cycle control phosphatase"/>
    <property type="match status" value="1"/>
</dbReference>
<accession>D3BAQ7</accession>
<dbReference type="InterPro" id="IPR041698">
    <property type="entry name" value="Methyltransf_25"/>
</dbReference>
<dbReference type="Gene3D" id="3.40.50.150">
    <property type="entry name" value="Vaccinia Virus protein VP39"/>
    <property type="match status" value="1"/>
</dbReference>
<dbReference type="CDD" id="cd00158">
    <property type="entry name" value="RHOD"/>
    <property type="match status" value="1"/>
</dbReference>
<dbReference type="Pfam" id="PF00581">
    <property type="entry name" value="Rhodanese"/>
    <property type="match status" value="1"/>
</dbReference>
<dbReference type="InterPro" id="IPR036873">
    <property type="entry name" value="Rhodanese-like_dom_sf"/>
</dbReference>
<evidence type="ECO:0000313" key="3">
    <source>
        <dbReference type="EMBL" id="EFA81644.1"/>
    </source>
</evidence>
<dbReference type="GeneID" id="31361121"/>
<dbReference type="InterPro" id="IPR029063">
    <property type="entry name" value="SAM-dependent_MTases_sf"/>
</dbReference>
<dbReference type="RefSeq" id="XP_020433761.1">
    <property type="nucleotide sequence ID" value="XM_020576512.1"/>
</dbReference>
<name>D3BAQ7_HETP5</name>
<dbReference type="SUPFAM" id="SSF53335">
    <property type="entry name" value="S-adenosyl-L-methionine-dependent methyltransferases"/>
    <property type="match status" value="1"/>
</dbReference>
<organism evidence="3 4">
    <name type="scientific">Heterostelium pallidum (strain ATCC 26659 / Pp 5 / PN500)</name>
    <name type="common">Cellular slime mold</name>
    <name type="synonym">Polysphondylium pallidum</name>
    <dbReference type="NCBI Taxonomy" id="670386"/>
    <lineage>
        <taxon>Eukaryota</taxon>
        <taxon>Amoebozoa</taxon>
        <taxon>Evosea</taxon>
        <taxon>Eumycetozoa</taxon>
        <taxon>Dictyostelia</taxon>
        <taxon>Acytosteliales</taxon>
        <taxon>Acytosteliaceae</taxon>
        <taxon>Heterostelium</taxon>
    </lineage>
</organism>
<evidence type="ECO:0000259" key="1">
    <source>
        <dbReference type="Pfam" id="PF00581"/>
    </source>
</evidence>
<reference evidence="3 4" key="1">
    <citation type="journal article" date="2011" name="Genome Res.">
        <title>Phylogeny-wide analysis of social amoeba genomes highlights ancient origins for complex intercellular communication.</title>
        <authorList>
            <person name="Heidel A.J."/>
            <person name="Lawal H.M."/>
            <person name="Felder M."/>
            <person name="Schilde C."/>
            <person name="Helps N.R."/>
            <person name="Tunggal B."/>
            <person name="Rivero F."/>
            <person name="John U."/>
            <person name="Schleicher M."/>
            <person name="Eichinger L."/>
            <person name="Platzer M."/>
            <person name="Noegel A.A."/>
            <person name="Schaap P."/>
            <person name="Gloeckner G."/>
        </authorList>
    </citation>
    <scope>NUCLEOTIDE SEQUENCE [LARGE SCALE GENOMIC DNA]</scope>
    <source>
        <strain evidence="4">ATCC 26659 / Pp 5 / PN500</strain>
    </source>
</reference>